<name>A0ABR1LV95_9PEZI</name>
<comment type="caution">
    <text evidence="2">The sequence shown here is derived from an EMBL/GenBank/DDBJ whole genome shotgun (WGS) entry which is preliminary data.</text>
</comment>
<feature type="transmembrane region" description="Helical" evidence="1">
    <location>
        <begin position="12"/>
        <end position="32"/>
    </location>
</feature>
<gene>
    <name evidence="2" type="ORF">IWX46DRAFT_238119</name>
</gene>
<dbReference type="Proteomes" id="UP001365128">
    <property type="component" value="Unassembled WGS sequence"/>
</dbReference>
<keyword evidence="1" id="KW-0812">Transmembrane</keyword>
<organism evidence="2 3">
    <name type="scientific">Phyllosticta citricarpa</name>
    <dbReference type="NCBI Taxonomy" id="55181"/>
    <lineage>
        <taxon>Eukaryota</taxon>
        <taxon>Fungi</taxon>
        <taxon>Dikarya</taxon>
        <taxon>Ascomycota</taxon>
        <taxon>Pezizomycotina</taxon>
        <taxon>Dothideomycetes</taxon>
        <taxon>Dothideomycetes incertae sedis</taxon>
        <taxon>Botryosphaeriales</taxon>
        <taxon>Phyllostictaceae</taxon>
        <taxon>Phyllosticta</taxon>
    </lineage>
</organism>
<evidence type="ECO:0000256" key="1">
    <source>
        <dbReference type="SAM" id="Phobius"/>
    </source>
</evidence>
<proteinExistence type="predicted"/>
<dbReference type="EMBL" id="JBBPDW010000031">
    <property type="protein sequence ID" value="KAK7537990.1"/>
    <property type="molecule type" value="Genomic_DNA"/>
</dbReference>
<feature type="transmembrane region" description="Helical" evidence="1">
    <location>
        <begin position="44"/>
        <end position="64"/>
    </location>
</feature>
<keyword evidence="1" id="KW-0472">Membrane</keyword>
<evidence type="ECO:0000313" key="2">
    <source>
        <dbReference type="EMBL" id="KAK7537990.1"/>
    </source>
</evidence>
<protein>
    <submittedName>
        <fullName evidence="2">Uncharacterized protein</fullName>
    </submittedName>
</protein>
<accession>A0ABR1LV95</accession>
<sequence length="84" mass="9565">MRVGINKLGSWGILHFFTFVFLPSSSFAFLSFSSLPFPFLSLPFLPFPFSFFTTILSYTAGWLAHPHPRLYLHAACIFESSNQL</sequence>
<keyword evidence="1" id="KW-1133">Transmembrane helix</keyword>
<evidence type="ECO:0000313" key="3">
    <source>
        <dbReference type="Proteomes" id="UP001365128"/>
    </source>
</evidence>
<keyword evidence="3" id="KW-1185">Reference proteome</keyword>
<reference evidence="2 3" key="1">
    <citation type="submission" date="2024-04" db="EMBL/GenBank/DDBJ databases">
        <title>Phyllosticta paracitricarpa is synonymous to the EU quarantine fungus P. citricarpa based on phylogenomic analyses.</title>
        <authorList>
            <consortium name="Lawrence Berkeley National Laboratory"/>
            <person name="Van Ingen-Buijs V.A."/>
            <person name="Van Westerhoven A.C."/>
            <person name="Haridas S."/>
            <person name="Skiadas P."/>
            <person name="Martin F."/>
            <person name="Groenewald J.Z."/>
            <person name="Crous P.W."/>
            <person name="Seidl M.F."/>
        </authorList>
    </citation>
    <scope>NUCLEOTIDE SEQUENCE [LARGE SCALE GENOMIC DNA]</scope>
    <source>
        <strain evidence="2 3">CBS 122670</strain>
    </source>
</reference>